<keyword evidence="1" id="KW-0547">Nucleotide-binding</keyword>
<keyword evidence="2 4" id="KW-0067">ATP-binding</keyword>
<dbReference type="InterPro" id="IPR003593">
    <property type="entry name" value="AAA+_ATPase"/>
</dbReference>
<protein>
    <submittedName>
        <fullName evidence="4">ABC transporter ATP-binding protein ModF</fullName>
    </submittedName>
</protein>
<dbReference type="NCBIfam" id="NF008186">
    <property type="entry name" value="PRK10938.1"/>
    <property type="match status" value="1"/>
</dbReference>
<sequence length="467" mass="51802">MIGFKQIEAVFDGDFHLSIDNWSIDSGQHWAIIGANGSGKSALAALFEGEGELVSGEVSGLCELNIASVSLEQQRQLIEQQYLLDDADSVAELNGGRSVDELIVSDDSEYRLQLIEQFSLQPLLSRGFRKLSTGQTRKLLIVRALLQKPDLLVLDEVYDGLDTESAAMLTTLLTQLSAYCQCVMVCNRYDEVADFISHIASIDNGIVSQCSRADADALIGQQYHLATVDFEVPAAVNPPPPALKPELPLVKLHNIHVQYRDETVFDGFNWTIAPGQHWQLSGPNGSGKTTLLNLINGDHPQCYSNTIDVFGFRRGSGETIWQIKQYIGYVSASLQWQYRVSISAINVIVSGFHDTIGIYQQITEAEHHCAQQWLGLLGMTALANQPFQSLSYGQQRLLLIARALVKHPALLILDEPCQGLDEWNRGLILTLIERVCEARGTTVLYVNHHANDVIPSIKQRLELEKYS</sequence>
<reference evidence="4" key="1">
    <citation type="submission" date="2021-12" db="EMBL/GenBank/DDBJ databases">
        <authorList>
            <person name="Rodrigo-Torres L."/>
            <person name="Arahal R. D."/>
            <person name="Lucena T."/>
        </authorList>
    </citation>
    <scope>NUCLEOTIDE SEQUENCE</scope>
    <source>
        <strain evidence="4">CECT 8267</strain>
    </source>
</reference>
<evidence type="ECO:0000256" key="1">
    <source>
        <dbReference type="ARBA" id="ARBA00022741"/>
    </source>
</evidence>
<dbReference type="GO" id="GO:0005524">
    <property type="term" value="F:ATP binding"/>
    <property type="evidence" value="ECO:0007669"/>
    <property type="project" value="UniProtKB-KW"/>
</dbReference>
<dbReference type="InterPro" id="IPR017871">
    <property type="entry name" value="ABC_transporter-like_CS"/>
</dbReference>
<feature type="domain" description="ABC transporter" evidence="3">
    <location>
        <begin position="250"/>
        <end position="463"/>
    </location>
</feature>
<gene>
    <name evidence="4" type="primary">modF</name>
    <name evidence="4" type="ORF">SIN8267_00692</name>
</gene>
<dbReference type="Proteomes" id="UP000838100">
    <property type="component" value="Unassembled WGS sequence"/>
</dbReference>
<dbReference type="Gene3D" id="3.40.50.300">
    <property type="entry name" value="P-loop containing nucleotide triphosphate hydrolases"/>
    <property type="match status" value="2"/>
</dbReference>
<proteinExistence type="predicted"/>
<accession>A0ABM9ABM4</accession>
<feature type="domain" description="ABC transporter" evidence="3">
    <location>
        <begin position="2"/>
        <end position="229"/>
    </location>
</feature>
<organism evidence="4 5">
    <name type="scientific">Sinobacterium norvegicum</name>
    <dbReference type="NCBI Taxonomy" id="1641715"/>
    <lineage>
        <taxon>Bacteria</taxon>
        <taxon>Pseudomonadati</taxon>
        <taxon>Pseudomonadota</taxon>
        <taxon>Gammaproteobacteria</taxon>
        <taxon>Cellvibrionales</taxon>
        <taxon>Spongiibacteraceae</taxon>
        <taxon>Sinobacterium</taxon>
    </lineage>
</organism>
<dbReference type="EMBL" id="CAKLPX010000001">
    <property type="protein sequence ID" value="CAH0990598.1"/>
    <property type="molecule type" value="Genomic_DNA"/>
</dbReference>
<dbReference type="InterPro" id="IPR027417">
    <property type="entry name" value="P-loop_NTPase"/>
</dbReference>
<dbReference type="SUPFAM" id="SSF52540">
    <property type="entry name" value="P-loop containing nucleoside triphosphate hydrolases"/>
    <property type="match status" value="2"/>
</dbReference>
<dbReference type="SMART" id="SM00382">
    <property type="entry name" value="AAA"/>
    <property type="match status" value="2"/>
</dbReference>
<evidence type="ECO:0000256" key="2">
    <source>
        <dbReference type="ARBA" id="ARBA00022840"/>
    </source>
</evidence>
<dbReference type="CDD" id="cd00267">
    <property type="entry name" value="ABC_ATPase"/>
    <property type="match status" value="1"/>
</dbReference>
<dbReference type="PANTHER" id="PTHR43158">
    <property type="entry name" value="SKFA PEPTIDE EXPORT ATP-BINDING PROTEIN SKFE"/>
    <property type="match status" value="1"/>
</dbReference>
<keyword evidence="5" id="KW-1185">Reference proteome</keyword>
<evidence type="ECO:0000313" key="4">
    <source>
        <dbReference type="EMBL" id="CAH0990598.1"/>
    </source>
</evidence>
<dbReference type="PROSITE" id="PS50893">
    <property type="entry name" value="ABC_TRANSPORTER_2"/>
    <property type="match status" value="2"/>
</dbReference>
<name>A0ABM9ABM4_9GAMM</name>
<dbReference type="InterPro" id="IPR003439">
    <property type="entry name" value="ABC_transporter-like_ATP-bd"/>
</dbReference>
<dbReference type="PROSITE" id="PS00211">
    <property type="entry name" value="ABC_TRANSPORTER_1"/>
    <property type="match status" value="1"/>
</dbReference>
<dbReference type="PANTHER" id="PTHR43158:SF2">
    <property type="entry name" value="SKFA PEPTIDE EXPORT ATP-BINDING PROTEIN SKFE"/>
    <property type="match status" value="1"/>
</dbReference>
<evidence type="ECO:0000259" key="3">
    <source>
        <dbReference type="PROSITE" id="PS50893"/>
    </source>
</evidence>
<evidence type="ECO:0000313" key="5">
    <source>
        <dbReference type="Proteomes" id="UP000838100"/>
    </source>
</evidence>
<dbReference type="Pfam" id="PF00005">
    <property type="entry name" value="ABC_tran"/>
    <property type="match status" value="2"/>
</dbReference>
<comment type="caution">
    <text evidence="4">The sequence shown here is derived from an EMBL/GenBank/DDBJ whole genome shotgun (WGS) entry which is preliminary data.</text>
</comment>